<dbReference type="RefSeq" id="XP_038052441.1">
    <property type="nucleotide sequence ID" value="XM_038196513.1"/>
</dbReference>
<dbReference type="PROSITE" id="PS50287">
    <property type="entry name" value="SRCR_2"/>
    <property type="match status" value="2"/>
</dbReference>
<feature type="disulfide bond" evidence="6">
    <location>
        <begin position="253"/>
        <end position="317"/>
    </location>
</feature>
<dbReference type="SUPFAM" id="SSF56487">
    <property type="entry name" value="SRCR-like"/>
    <property type="match status" value="2"/>
</dbReference>
<dbReference type="OMA" id="RITCARN"/>
<dbReference type="Proteomes" id="UP000887568">
    <property type="component" value="Unplaced"/>
</dbReference>
<dbReference type="OrthoDB" id="536948at2759"/>
<evidence type="ECO:0000256" key="3">
    <source>
        <dbReference type="ARBA" id="ARBA00023157"/>
    </source>
</evidence>
<dbReference type="Pfam" id="PF00530">
    <property type="entry name" value="SRCR"/>
    <property type="match status" value="2"/>
</dbReference>
<dbReference type="PROSITE" id="PS00420">
    <property type="entry name" value="SRCR_1"/>
    <property type="match status" value="2"/>
</dbReference>
<keyword evidence="1" id="KW-0732">Signal</keyword>
<feature type="domain" description="SRCR" evidence="7">
    <location>
        <begin position="35"/>
        <end position="135"/>
    </location>
</feature>
<evidence type="ECO:0000313" key="9">
    <source>
        <dbReference type="Proteomes" id="UP000887568"/>
    </source>
</evidence>
<evidence type="ECO:0000256" key="5">
    <source>
        <dbReference type="ARBA" id="ARBA00023180"/>
    </source>
</evidence>
<evidence type="ECO:0000256" key="6">
    <source>
        <dbReference type="PROSITE-ProRule" id="PRU00196"/>
    </source>
</evidence>
<dbReference type="PRINTS" id="PR00258">
    <property type="entry name" value="SPERACTRCPTR"/>
</dbReference>
<dbReference type="GeneID" id="119725153"/>
<name>A0A913ZN15_PATMI</name>
<protein>
    <recommendedName>
        <fullName evidence="7">SRCR domain-containing protein</fullName>
    </recommendedName>
</protein>
<dbReference type="InterPro" id="IPR036772">
    <property type="entry name" value="SRCR-like_dom_sf"/>
</dbReference>
<dbReference type="PANTHER" id="PTHR48071">
    <property type="entry name" value="SRCR DOMAIN-CONTAINING PROTEIN"/>
    <property type="match status" value="1"/>
</dbReference>
<evidence type="ECO:0000313" key="8">
    <source>
        <dbReference type="EnsemblMetazoa" id="XP_038052441.1"/>
    </source>
</evidence>
<proteinExistence type="predicted"/>
<feature type="disulfide bond" evidence="6">
    <location>
        <begin position="266"/>
        <end position="327"/>
    </location>
</feature>
<keyword evidence="3 6" id="KW-1015">Disulfide bond</keyword>
<evidence type="ECO:0000256" key="4">
    <source>
        <dbReference type="ARBA" id="ARBA00023170"/>
    </source>
</evidence>
<reference evidence="8" key="1">
    <citation type="submission" date="2022-11" db="UniProtKB">
        <authorList>
            <consortium name="EnsemblMetazoa"/>
        </authorList>
    </citation>
    <scope>IDENTIFICATION</scope>
</reference>
<sequence length="412" mass="44537">MDAMFNMRSGSSFSVTFAILAFFAFGCKFQVAALVRLVGGSDSMEGRVEVFWNGAWGTVCDDLWDIQDATVICRELGIGEAYAAPIRAAFGWGTGDILLDDVGCTGNEETVFDCPARSLGDHDCRHSEDAGVRCTGDRPVIICPSNQTIVSDSNQTFATVNLPGPAASYHSSLGRLEITIDVDGSTRRVNDEVRLSITNSPHLLQYTASDANNTATCSTQISVLGIGVRLVGGLDSMEGRVEVFWNGAWGTVCDDDWDLRDATVICRELGFGEAYAAPQRAAFGEGTVHIVLDNVECTGNEETVFDCPATRGSGHNCWYDDVAGVRCTGDRPVIIICPSNQTIDSDSNQNFATVNLPGPAASYHRSLGRFEITIDVDGSTRRVNDERFKMDYTVFSTTPDNSKVLHDARARG</sequence>
<dbReference type="AlphaFoldDB" id="A0A913ZN15"/>
<dbReference type="PANTHER" id="PTHR48071:SF18">
    <property type="entry name" value="DELETED IN MALIGNANT BRAIN TUMORS 1 PROTEIN-RELATED"/>
    <property type="match status" value="1"/>
</dbReference>
<feature type="domain" description="SRCR" evidence="7">
    <location>
        <begin position="228"/>
        <end position="328"/>
    </location>
</feature>
<dbReference type="FunFam" id="3.10.250.10:FF:000007">
    <property type="entry name" value="Soluble scavenger receptor cysteine-rich domain-containing protein SSC5D"/>
    <property type="match status" value="1"/>
</dbReference>
<evidence type="ECO:0000256" key="2">
    <source>
        <dbReference type="ARBA" id="ARBA00022737"/>
    </source>
</evidence>
<keyword evidence="5" id="KW-0325">Glycoprotein</keyword>
<keyword evidence="4" id="KW-0675">Receptor</keyword>
<feature type="disulfide bond" evidence="6">
    <location>
        <begin position="297"/>
        <end position="307"/>
    </location>
</feature>
<dbReference type="Gene3D" id="3.10.250.10">
    <property type="entry name" value="SRCR-like domain"/>
    <property type="match status" value="2"/>
</dbReference>
<organism evidence="8 9">
    <name type="scientific">Patiria miniata</name>
    <name type="common">Bat star</name>
    <name type="synonym">Asterina miniata</name>
    <dbReference type="NCBI Taxonomy" id="46514"/>
    <lineage>
        <taxon>Eukaryota</taxon>
        <taxon>Metazoa</taxon>
        <taxon>Echinodermata</taxon>
        <taxon>Eleutherozoa</taxon>
        <taxon>Asterozoa</taxon>
        <taxon>Asteroidea</taxon>
        <taxon>Valvatacea</taxon>
        <taxon>Valvatida</taxon>
        <taxon>Asterinidae</taxon>
        <taxon>Patiria</taxon>
    </lineage>
</organism>
<evidence type="ECO:0000259" key="7">
    <source>
        <dbReference type="PROSITE" id="PS50287"/>
    </source>
</evidence>
<dbReference type="EnsemblMetazoa" id="XM_038196513.1">
    <property type="protein sequence ID" value="XP_038052441.1"/>
    <property type="gene ID" value="LOC119725153"/>
</dbReference>
<accession>A0A913ZN15</accession>
<feature type="disulfide bond" evidence="6">
    <location>
        <begin position="104"/>
        <end position="114"/>
    </location>
</feature>
<evidence type="ECO:0000256" key="1">
    <source>
        <dbReference type="ARBA" id="ARBA00022729"/>
    </source>
</evidence>
<dbReference type="FunFam" id="3.10.250.10:FF:000006">
    <property type="entry name" value="neurotrypsin isoform X2"/>
    <property type="match status" value="1"/>
</dbReference>
<feature type="disulfide bond" evidence="6">
    <location>
        <begin position="73"/>
        <end position="134"/>
    </location>
</feature>
<dbReference type="SMART" id="SM00202">
    <property type="entry name" value="SR"/>
    <property type="match status" value="2"/>
</dbReference>
<keyword evidence="2" id="KW-0677">Repeat</keyword>
<dbReference type="InterPro" id="IPR001190">
    <property type="entry name" value="SRCR"/>
</dbReference>
<feature type="disulfide bond" evidence="6">
    <location>
        <begin position="60"/>
        <end position="124"/>
    </location>
</feature>
<keyword evidence="9" id="KW-1185">Reference proteome</keyword>
<dbReference type="GO" id="GO:0016020">
    <property type="term" value="C:membrane"/>
    <property type="evidence" value="ECO:0007669"/>
    <property type="project" value="InterPro"/>
</dbReference>